<evidence type="ECO:0000313" key="2">
    <source>
        <dbReference type="EMBL" id="VFU38431.1"/>
    </source>
</evidence>
<organism evidence="2">
    <name type="scientific">Salix viminalis</name>
    <name type="common">Common osier</name>
    <name type="synonym">Basket willow</name>
    <dbReference type="NCBI Taxonomy" id="40686"/>
    <lineage>
        <taxon>Eukaryota</taxon>
        <taxon>Viridiplantae</taxon>
        <taxon>Streptophyta</taxon>
        <taxon>Embryophyta</taxon>
        <taxon>Tracheophyta</taxon>
        <taxon>Spermatophyta</taxon>
        <taxon>Magnoliopsida</taxon>
        <taxon>eudicotyledons</taxon>
        <taxon>Gunneridae</taxon>
        <taxon>Pentapetalae</taxon>
        <taxon>rosids</taxon>
        <taxon>fabids</taxon>
        <taxon>Malpighiales</taxon>
        <taxon>Salicaceae</taxon>
        <taxon>Saliceae</taxon>
        <taxon>Salix</taxon>
    </lineage>
</organism>
<evidence type="ECO:0000256" key="1">
    <source>
        <dbReference type="SAM" id="SignalP"/>
    </source>
</evidence>
<feature type="chain" id="PRO_5026727621" description="Secreted protein" evidence="1">
    <location>
        <begin position="23"/>
        <end position="98"/>
    </location>
</feature>
<dbReference type="AlphaFoldDB" id="A0A6N2LCD0"/>
<accession>A0A6N2LCD0</accession>
<reference evidence="2" key="1">
    <citation type="submission" date="2019-03" db="EMBL/GenBank/DDBJ databases">
        <authorList>
            <person name="Mank J."/>
            <person name="Almeida P."/>
        </authorList>
    </citation>
    <scope>NUCLEOTIDE SEQUENCE</scope>
    <source>
        <strain evidence="2">78183</strain>
    </source>
</reference>
<sequence>MGWMIWTLMRICLLLPKGNTTAAMLVNYQMPAVEMCRQSILVVAFSGSQFALQDTRINTNHIKHHPCNLKHPSARPAQLAVQNKAAVEPFENPNNLLL</sequence>
<proteinExistence type="predicted"/>
<keyword evidence="1" id="KW-0732">Signal</keyword>
<dbReference type="EMBL" id="CAADRP010001402">
    <property type="protein sequence ID" value="VFU38431.1"/>
    <property type="molecule type" value="Genomic_DNA"/>
</dbReference>
<evidence type="ECO:0008006" key="3">
    <source>
        <dbReference type="Google" id="ProtNLM"/>
    </source>
</evidence>
<gene>
    <name evidence="2" type="ORF">SVIM_LOCUS209255</name>
</gene>
<feature type="signal peptide" evidence="1">
    <location>
        <begin position="1"/>
        <end position="22"/>
    </location>
</feature>
<name>A0A6N2LCD0_SALVM</name>
<protein>
    <recommendedName>
        <fullName evidence="3">Secreted protein</fullName>
    </recommendedName>
</protein>